<keyword evidence="3" id="KW-1185">Reference proteome</keyword>
<evidence type="ECO:0000313" key="2">
    <source>
        <dbReference type="EMBL" id="PVD20492.1"/>
    </source>
</evidence>
<evidence type="ECO:0000256" key="1">
    <source>
        <dbReference type="SAM" id="MobiDB-lite"/>
    </source>
</evidence>
<reference evidence="2 3" key="1">
    <citation type="submission" date="2018-04" db="EMBL/GenBank/DDBJ databases">
        <title>The genome of golden apple snail Pomacea canaliculata provides insight into stress tolerance and invasive adaptation.</title>
        <authorList>
            <person name="Liu C."/>
            <person name="Liu B."/>
            <person name="Ren Y."/>
            <person name="Zhang Y."/>
            <person name="Wang H."/>
            <person name="Li S."/>
            <person name="Jiang F."/>
            <person name="Yin L."/>
            <person name="Zhang G."/>
            <person name="Qian W."/>
            <person name="Fan W."/>
        </authorList>
    </citation>
    <scope>NUCLEOTIDE SEQUENCE [LARGE SCALE GENOMIC DNA]</scope>
    <source>
        <strain evidence="2">SZHN2017</strain>
        <tissue evidence="2">Muscle</tissue>
    </source>
</reference>
<feature type="compositionally biased region" description="Pro residues" evidence="1">
    <location>
        <begin position="79"/>
        <end position="88"/>
    </location>
</feature>
<organism evidence="2 3">
    <name type="scientific">Pomacea canaliculata</name>
    <name type="common">Golden apple snail</name>
    <dbReference type="NCBI Taxonomy" id="400727"/>
    <lineage>
        <taxon>Eukaryota</taxon>
        <taxon>Metazoa</taxon>
        <taxon>Spiralia</taxon>
        <taxon>Lophotrochozoa</taxon>
        <taxon>Mollusca</taxon>
        <taxon>Gastropoda</taxon>
        <taxon>Caenogastropoda</taxon>
        <taxon>Architaenioglossa</taxon>
        <taxon>Ampullarioidea</taxon>
        <taxon>Ampullariidae</taxon>
        <taxon>Pomacea</taxon>
    </lineage>
</organism>
<dbReference type="EMBL" id="PZQS01000012">
    <property type="protein sequence ID" value="PVD20492.1"/>
    <property type="molecule type" value="Genomic_DNA"/>
</dbReference>
<dbReference type="Proteomes" id="UP000245119">
    <property type="component" value="Linkage Group LG12"/>
</dbReference>
<dbReference type="AlphaFoldDB" id="A0A2T7NH76"/>
<evidence type="ECO:0008006" key="4">
    <source>
        <dbReference type="Google" id="ProtNLM"/>
    </source>
</evidence>
<gene>
    <name evidence="2" type="ORF">C0Q70_18648</name>
</gene>
<comment type="caution">
    <text evidence="2">The sequence shown here is derived from an EMBL/GenBank/DDBJ whole genome shotgun (WGS) entry which is preliminary data.</text>
</comment>
<accession>A0A2T7NH76</accession>
<name>A0A2T7NH76_POMCA</name>
<evidence type="ECO:0000313" key="3">
    <source>
        <dbReference type="Proteomes" id="UP000245119"/>
    </source>
</evidence>
<protein>
    <recommendedName>
        <fullName evidence="4">Reverse transcriptase domain-containing protein</fullName>
    </recommendedName>
</protein>
<proteinExistence type="predicted"/>
<feature type="region of interest" description="Disordered" evidence="1">
    <location>
        <begin position="66"/>
        <end position="104"/>
    </location>
</feature>
<sequence length="104" mass="11795">MSSFCEYIKLQRKPGLLLLVDFEKAFDSIAHSFIQKALRLFNFGPDLLRWQQTTYLHFASITRRHTPTPGQPAGSKVILPPPPHPIPPHVRQGLVLEDRGSNPI</sequence>